<gene>
    <name evidence="1" type="ORF">LPJ66_004051</name>
</gene>
<protein>
    <submittedName>
        <fullName evidence="1">Uncharacterized protein</fullName>
    </submittedName>
</protein>
<evidence type="ECO:0000313" key="2">
    <source>
        <dbReference type="Proteomes" id="UP001150581"/>
    </source>
</evidence>
<proteinExistence type="predicted"/>
<evidence type="ECO:0000313" key="1">
    <source>
        <dbReference type="EMBL" id="KAJ1896351.1"/>
    </source>
</evidence>
<dbReference type="EMBL" id="JANBPG010000457">
    <property type="protein sequence ID" value="KAJ1896351.1"/>
    <property type="molecule type" value="Genomic_DNA"/>
</dbReference>
<comment type="caution">
    <text evidence="1">The sequence shown here is derived from an EMBL/GenBank/DDBJ whole genome shotgun (WGS) entry which is preliminary data.</text>
</comment>
<sequence>MSHSQSPFDAVPDELLALILSKLTAAALERAGAVSRRWRRVVTDDGSWRRALAQEFTQLPFSRISATSWRQEFTQRLRLRRRWLGTRHHQRLEYCARTGTVDRIVGGSTWALAVSVGAAAAMLVDARSGRMLAP</sequence>
<keyword evidence="2" id="KW-1185">Reference proteome</keyword>
<feature type="non-terminal residue" evidence="1">
    <location>
        <position position="134"/>
    </location>
</feature>
<dbReference type="Proteomes" id="UP001150581">
    <property type="component" value="Unassembled WGS sequence"/>
</dbReference>
<accession>A0ACC1IM72</accession>
<name>A0ACC1IM72_9FUNG</name>
<reference evidence="1" key="1">
    <citation type="submission" date="2022-07" db="EMBL/GenBank/DDBJ databases">
        <title>Phylogenomic reconstructions and comparative analyses of Kickxellomycotina fungi.</title>
        <authorList>
            <person name="Reynolds N.K."/>
            <person name="Stajich J.E."/>
            <person name="Barry K."/>
            <person name="Grigoriev I.V."/>
            <person name="Crous P."/>
            <person name="Smith M.E."/>
        </authorList>
    </citation>
    <scope>NUCLEOTIDE SEQUENCE</scope>
    <source>
        <strain evidence="1">Benny 63K</strain>
    </source>
</reference>
<organism evidence="1 2">
    <name type="scientific">Kickxella alabastrina</name>
    <dbReference type="NCBI Taxonomy" id="61397"/>
    <lineage>
        <taxon>Eukaryota</taxon>
        <taxon>Fungi</taxon>
        <taxon>Fungi incertae sedis</taxon>
        <taxon>Zoopagomycota</taxon>
        <taxon>Kickxellomycotina</taxon>
        <taxon>Kickxellomycetes</taxon>
        <taxon>Kickxellales</taxon>
        <taxon>Kickxellaceae</taxon>
        <taxon>Kickxella</taxon>
    </lineage>
</organism>